<accession>A0A812VTU9</accession>
<dbReference type="PRINTS" id="PR00449">
    <property type="entry name" value="RASTRNSFRMNG"/>
</dbReference>
<dbReference type="SMART" id="SM00173">
    <property type="entry name" value="RAS"/>
    <property type="match status" value="1"/>
</dbReference>
<dbReference type="PANTHER" id="PTHR47977">
    <property type="entry name" value="RAS-RELATED PROTEIN RAB"/>
    <property type="match status" value="1"/>
</dbReference>
<dbReference type="PROSITE" id="PS51419">
    <property type="entry name" value="RAB"/>
    <property type="match status" value="1"/>
</dbReference>
<evidence type="ECO:0000256" key="2">
    <source>
        <dbReference type="ARBA" id="ARBA00023134"/>
    </source>
</evidence>
<keyword evidence="2" id="KW-0342">GTP-binding</keyword>
<reference evidence="3" key="1">
    <citation type="submission" date="2021-02" db="EMBL/GenBank/DDBJ databases">
        <authorList>
            <person name="Dougan E. K."/>
            <person name="Rhodes N."/>
            <person name="Thang M."/>
            <person name="Chan C."/>
        </authorList>
    </citation>
    <scope>NUCLEOTIDE SEQUENCE</scope>
</reference>
<comment type="caution">
    <text evidence="3">The sequence shown here is derived from an EMBL/GenBank/DDBJ whole genome shotgun (WGS) entry which is preliminary data.</text>
</comment>
<dbReference type="Gene3D" id="3.40.50.300">
    <property type="entry name" value="P-loop containing nucleotide triphosphate hydrolases"/>
    <property type="match status" value="1"/>
</dbReference>
<dbReference type="SUPFAM" id="SSF52540">
    <property type="entry name" value="P-loop containing nucleoside triphosphate hydrolases"/>
    <property type="match status" value="1"/>
</dbReference>
<dbReference type="SMART" id="SM00174">
    <property type="entry name" value="RHO"/>
    <property type="match status" value="1"/>
</dbReference>
<feature type="non-terminal residue" evidence="3">
    <location>
        <position position="292"/>
    </location>
</feature>
<evidence type="ECO:0000313" key="4">
    <source>
        <dbReference type="Proteomes" id="UP000649617"/>
    </source>
</evidence>
<dbReference type="InterPro" id="IPR005225">
    <property type="entry name" value="Small_GTP-bd"/>
</dbReference>
<dbReference type="InterPro" id="IPR027417">
    <property type="entry name" value="P-loop_NTPase"/>
</dbReference>
<dbReference type="FunFam" id="3.40.50.300:FF:001447">
    <property type="entry name" value="Ras-related protein Rab-1B"/>
    <property type="match status" value="1"/>
</dbReference>
<dbReference type="EMBL" id="CAJNIZ010042794">
    <property type="protein sequence ID" value="CAE7638058.1"/>
    <property type="molecule type" value="Genomic_DNA"/>
</dbReference>
<dbReference type="AlphaFoldDB" id="A0A812VTU9"/>
<dbReference type="GO" id="GO:0005525">
    <property type="term" value="F:GTP binding"/>
    <property type="evidence" value="ECO:0007669"/>
    <property type="project" value="UniProtKB-KW"/>
</dbReference>
<dbReference type="NCBIfam" id="TIGR00231">
    <property type="entry name" value="small_GTP"/>
    <property type="match status" value="1"/>
</dbReference>
<organism evidence="3 4">
    <name type="scientific">Symbiodinium pilosum</name>
    <name type="common">Dinoflagellate</name>
    <dbReference type="NCBI Taxonomy" id="2952"/>
    <lineage>
        <taxon>Eukaryota</taxon>
        <taxon>Sar</taxon>
        <taxon>Alveolata</taxon>
        <taxon>Dinophyceae</taxon>
        <taxon>Suessiales</taxon>
        <taxon>Symbiodiniaceae</taxon>
        <taxon>Symbiodinium</taxon>
    </lineage>
</organism>
<sequence length="292" mass="32722">IAESAPLERVQELVRYAAGLGVEPGDEPEKWYPVRIVTPSGEVVFDEPVPEHRTVRSVLQTLRAGATGRLSLLRGTEVVPPDTKFAHLGLTDEDCLSLVRRAFGSYTPWTDDVQADHLIKCLIMGPAEVGKTAWIHAFSREGFIESYKATIGVDFKMWGLKTGFRLQAEDGTKLKIQLWDTAGQPRFRPITNAYFKNAAGILAFFSLKSRATFDEVVQMLDKALTDHPSTRCFCLVGTHADVLDPEVTEGEAEQFAKERRWPFFAISNKTAEGIDDPFYSLLDSYMDDFARR</sequence>
<dbReference type="Proteomes" id="UP000649617">
    <property type="component" value="Unassembled WGS sequence"/>
</dbReference>
<dbReference type="GO" id="GO:0003924">
    <property type="term" value="F:GTPase activity"/>
    <property type="evidence" value="ECO:0007669"/>
    <property type="project" value="InterPro"/>
</dbReference>
<dbReference type="CDD" id="cd00154">
    <property type="entry name" value="Rab"/>
    <property type="match status" value="1"/>
</dbReference>
<dbReference type="InterPro" id="IPR050227">
    <property type="entry name" value="Rab"/>
</dbReference>
<keyword evidence="1" id="KW-0547">Nucleotide-binding</keyword>
<evidence type="ECO:0000313" key="3">
    <source>
        <dbReference type="EMBL" id="CAE7638058.1"/>
    </source>
</evidence>
<evidence type="ECO:0000256" key="1">
    <source>
        <dbReference type="ARBA" id="ARBA00022741"/>
    </source>
</evidence>
<dbReference type="OrthoDB" id="413584at2759"/>
<keyword evidence="4" id="KW-1185">Reference proteome</keyword>
<dbReference type="PROSITE" id="PS51421">
    <property type="entry name" value="RAS"/>
    <property type="match status" value="1"/>
</dbReference>
<protein>
    <submittedName>
        <fullName evidence="3">YPTM2 protein</fullName>
    </submittedName>
</protein>
<dbReference type="SMART" id="SM00175">
    <property type="entry name" value="RAB"/>
    <property type="match status" value="1"/>
</dbReference>
<gene>
    <name evidence="3" type="primary">YPTM2</name>
    <name evidence="3" type="ORF">SPIL2461_LOCUS16856</name>
</gene>
<name>A0A812VTU9_SYMPI</name>
<proteinExistence type="predicted"/>
<dbReference type="InterPro" id="IPR001806">
    <property type="entry name" value="Small_GTPase"/>
</dbReference>
<dbReference type="Pfam" id="PF00071">
    <property type="entry name" value="Ras"/>
    <property type="match status" value="1"/>
</dbReference>